<feature type="region of interest" description="Disordered" evidence="1">
    <location>
        <begin position="513"/>
        <end position="541"/>
    </location>
</feature>
<sequence length="618" mass="64455">MGRVSAGEPKGFRRLRRGEDLPAPAPVPGQVDAQREPDWKAFTPKTVDNSRCVARTWDAGRGGQCPRLPSSGTDGVSLCEGHRAGLLPHGLVTGPIPAAKLSEFQLHAVKEAGGSVQPSKRKKHSHKSRSSRTSSLGEAEQPEQPEKRPRRSWSRTISLGTEPTTSVFSKRVEKLLQGQEVVEGKTPASRAKTSLPKRDKRPADGERASSDSESDSSSGDSSSSDSSSGSASSRSAKKQSSTPFSAVAAGVMSNLAHEMKKESDVQARLALLRLALRSIDGKQTASWEHKAFLEAGGLQAIKLFLVDASKLEGSCLEKGRHVEMVAVAAIELLRRLPVQASQLSAAGLAGVLRVLRQRPGATGQAVEKLLERLGLQQRRTSGAAAAAAPRKQEAETEKKKPSLPGTSGGSGGATASTSSGQALQTSGPGALKTPPFQCFSFSQVEVAEDSDGGAAPSSDALAPSGSQTEGCPQDSLAGRSAGQAAAAPPTAVASAAMIIASATMLAAIKQPTQNNHNGEQQQPAANNHTKHQSQATGGATEVAEAAPTLQTPSLAVTGRAAPAANRWEIGRKAAKMIEDEEAEATIQALLTLGDVINGIVQTETVTVEEDCRWLLVDP</sequence>
<comment type="caution">
    <text evidence="2">The sequence shown here is derived from an EMBL/GenBank/DDBJ whole genome shotgun (WGS) entry which is preliminary data.</text>
</comment>
<keyword evidence="3" id="KW-1185">Reference proteome</keyword>
<name>A0A813H7I1_POLGL</name>
<feature type="compositionally biased region" description="Low complexity" evidence="1">
    <location>
        <begin position="413"/>
        <end position="427"/>
    </location>
</feature>
<evidence type="ECO:0000313" key="2">
    <source>
        <dbReference type="EMBL" id="CAE8633799.1"/>
    </source>
</evidence>
<reference evidence="2" key="1">
    <citation type="submission" date="2021-02" db="EMBL/GenBank/DDBJ databases">
        <authorList>
            <person name="Dougan E. K."/>
            <person name="Rhodes N."/>
            <person name="Thang M."/>
            <person name="Chan C."/>
        </authorList>
    </citation>
    <scope>NUCLEOTIDE SEQUENCE</scope>
</reference>
<dbReference type="Proteomes" id="UP000654075">
    <property type="component" value="Unassembled WGS sequence"/>
</dbReference>
<feature type="region of interest" description="Disordered" evidence="1">
    <location>
        <begin position="447"/>
        <end position="482"/>
    </location>
</feature>
<feature type="region of interest" description="Disordered" evidence="1">
    <location>
        <begin position="1"/>
        <end position="40"/>
    </location>
</feature>
<proteinExistence type="predicted"/>
<feature type="region of interest" description="Disordered" evidence="1">
    <location>
        <begin position="57"/>
        <end position="76"/>
    </location>
</feature>
<feature type="compositionally biased region" description="Polar residues" evidence="1">
    <location>
        <begin position="513"/>
        <end position="527"/>
    </location>
</feature>
<gene>
    <name evidence="2" type="ORF">PGLA1383_LOCUS49571</name>
</gene>
<organism evidence="2 3">
    <name type="scientific">Polarella glacialis</name>
    <name type="common">Dinoflagellate</name>
    <dbReference type="NCBI Taxonomy" id="89957"/>
    <lineage>
        <taxon>Eukaryota</taxon>
        <taxon>Sar</taxon>
        <taxon>Alveolata</taxon>
        <taxon>Dinophyceae</taxon>
        <taxon>Suessiales</taxon>
        <taxon>Suessiaceae</taxon>
        <taxon>Polarella</taxon>
    </lineage>
</organism>
<evidence type="ECO:0000256" key="1">
    <source>
        <dbReference type="SAM" id="MobiDB-lite"/>
    </source>
</evidence>
<accession>A0A813H7I1</accession>
<feature type="region of interest" description="Disordered" evidence="1">
    <location>
        <begin position="380"/>
        <end position="434"/>
    </location>
</feature>
<protein>
    <submittedName>
        <fullName evidence="2">Uncharacterized protein</fullName>
    </submittedName>
</protein>
<feature type="region of interest" description="Disordered" evidence="1">
    <location>
        <begin position="110"/>
        <end position="243"/>
    </location>
</feature>
<feature type="compositionally biased region" description="Basic residues" evidence="1">
    <location>
        <begin position="119"/>
        <end position="130"/>
    </location>
</feature>
<dbReference type="AlphaFoldDB" id="A0A813H7I1"/>
<feature type="compositionally biased region" description="Low complexity" evidence="1">
    <location>
        <begin position="215"/>
        <end position="234"/>
    </location>
</feature>
<dbReference type="EMBL" id="CAJNNV010030840">
    <property type="protein sequence ID" value="CAE8633799.1"/>
    <property type="molecule type" value="Genomic_DNA"/>
</dbReference>
<feature type="compositionally biased region" description="Basic and acidic residues" evidence="1">
    <location>
        <begin position="201"/>
        <end position="210"/>
    </location>
</feature>
<evidence type="ECO:0000313" key="3">
    <source>
        <dbReference type="Proteomes" id="UP000654075"/>
    </source>
</evidence>
<feature type="compositionally biased region" description="Polar residues" evidence="1">
    <location>
        <begin position="154"/>
        <end position="168"/>
    </location>
</feature>
<feature type="compositionally biased region" description="Basic and acidic residues" evidence="1">
    <location>
        <begin position="390"/>
        <end position="400"/>
    </location>
</feature>